<proteinExistence type="predicted"/>
<feature type="non-terminal residue" evidence="1">
    <location>
        <position position="1"/>
    </location>
</feature>
<dbReference type="InterPro" id="IPR053860">
    <property type="entry name" value="DUF6932"/>
</dbReference>
<evidence type="ECO:0000313" key="1">
    <source>
        <dbReference type="EMBL" id="MEW9808779.1"/>
    </source>
</evidence>
<accession>A0ABV3R631</accession>
<dbReference type="RefSeq" id="WP_367726021.1">
    <property type="nucleotide sequence ID" value="NZ_JBFOCI010000018.1"/>
</dbReference>
<dbReference type="EMBL" id="JBFOCI010000018">
    <property type="protein sequence ID" value="MEW9808779.1"/>
    <property type="molecule type" value="Genomic_DNA"/>
</dbReference>
<sequence length="164" mass="18920">YIISTSELVQTFGTTLRRKQLLRNLLAYRGLMYANGYVSGIQFLDGSFVEDVERHSGREPGDIDVYSLLDTPKRYVQDPALWHPDGFKFWAEEIQNQPLNKSRFELDTYALLVQELPLVHLLKDVMYWYSLFSHQKVTFAWKGFVAILLDQQQDVDALALLGGS</sequence>
<reference evidence="1 2" key="1">
    <citation type="submission" date="2024-06" db="EMBL/GenBank/DDBJ databases">
        <authorList>
            <person name="Tuo L."/>
        </authorList>
    </citation>
    <scope>NUCLEOTIDE SEQUENCE [LARGE SCALE GENOMIC DNA]</scope>
    <source>
        <strain evidence="1 2">ZMM04-5</strain>
    </source>
</reference>
<evidence type="ECO:0000313" key="2">
    <source>
        <dbReference type="Proteomes" id="UP001556196"/>
    </source>
</evidence>
<keyword evidence="2" id="KW-1185">Reference proteome</keyword>
<gene>
    <name evidence="1" type="ORF">ABUE31_22600</name>
</gene>
<organism evidence="1 2">
    <name type="scientific">Mesorhizobium marinum</name>
    <dbReference type="NCBI Taxonomy" id="3228790"/>
    <lineage>
        <taxon>Bacteria</taxon>
        <taxon>Pseudomonadati</taxon>
        <taxon>Pseudomonadota</taxon>
        <taxon>Alphaproteobacteria</taxon>
        <taxon>Hyphomicrobiales</taxon>
        <taxon>Phyllobacteriaceae</taxon>
        <taxon>Mesorhizobium</taxon>
    </lineage>
</organism>
<comment type="caution">
    <text evidence="1">The sequence shown here is derived from an EMBL/GenBank/DDBJ whole genome shotgun (WGS) entry which is preliminary data.</text>
</comment>
<protein>
    <submittedName>
        <fullName evidence="1">Uncharacterized protein</fullName>
    </submittedName>
</protein>
<dbReference type="Pfam" id="PF22014">
    <property type="entry name" value="DUF6932"/>
    <property type="match status" value="1"/>
</dbReference>
<name>A0ABV3R631_9HYPH</name>
<dbReference type="Proteomes" id="UP001556196">
    <property type="component" value="Unassembled WGS sequence"/>
</dbReference>